<name>A0A0U3AR99_9ALTE</name>
<dbReference type="Pfam" id="PF02635">
    <property type="entry name" value="DsrE"/>
    <property type="match status" value="1"/>
</dbReference>
<evidence type="ECO:0000313" key="3">
    <source>
        <dbReference type="Proteomes" id="UP000068447"/>
    </source>
</evidence>
<dbReference type="Proteomes" id="UP000068447">
    <property type="component" value="Chromosome"/>
</dbReference>
<dbReference type="KEGG" id="lal:AT746_09085"/>
<keyword evidence="3" id="KW-1185">Reference proteome</keyword>
<proteinExistence type="inferred from homology"/>
<sequence>MSLPSLAIINRHPPHGTSDGQEALDLALVSGTFGQPVTLFFIGDGVYQLLKNQHSVAIGRKNYSKTFAALDFYDVSQPVVCTDSLAQRGINAEDLCIQADLQSPQQWRAVLAKFDHIVNF</sequence>
<dbReference type="InterPro" id="IPR017462">
    <property type="entry name" value="Sulphur_relay_TusC/DsrF"/>
</dbReference>
<protein>
    <submittedName>
        <fullName evidence="2">Uncharacterized protein</fullName>
    </submittedName>
</protein>
<reference evidence="2 3" key="1">
    <citation type="submission" date="2015-12" db="EMBL/GenBank/DDBJ databases">
        <title>Complete genome of Lacimicrobium alkaliphilum KCTC 32984.</title>
        <authorList>
            <person name="Kim S.-G."/>
            <person name="Lee Y.-J."/>
        </authorList>
    </citation>
    <scope>NUCLEOTIDE SEQUENCE [LARGE SCALE GENOMIC DNA]</scope>
    <source>
        <strain evidence="2 3">YelD216</strain>
    </source>
</reference>
<evidence type="ECO:0000313" key="2">
    <source>
        <dbReference type="EMBL" id="ALT00403.1"/>
    </source>
</evidence>
<dbReference type="STRING" id="1526571.AT746_09085"/>
<accession>A0A0U3AR99</accession>
<dbReference type="NCBIfam" id="TIGR03010">
    <property type="entry name" value="sulf_tusC_dsrF"/>
    <property type="match status" value="1"/>
</dbReference>
<dbReference type="AlphaFoldDB" id="A0A0U3AR99"/>
<dbReference type="Gene3D" id="3.40.1260.10">
    <property type="entry name" value="DsrEFH-like"/>
    <property type="match status" value="1"/>
</dbReference>
<evidence type="ECO:0000256" key="1">
    <source>
        <dbReference type="ARBA" id="ARBA00005996"/>
    </source>
</evidence>
<dbReference type="InterPro" id="IPR027396">
    <property type="entry name" value="DsrEFH-like"/>
</dbReference>
<dbReference type="InterPro" id="IPR003787">
    <property type="entry name" value="Sulphur_relay_DsrE/F-like"/>
</dbReference>
<gene>
    <name evidence="2" type="ORF">AT746_09085</name>
</gene>
<dbReference type="EMBL" id="CP013650">
    <property type="protein sequence ID" value="ALT00403.1"/>
    <property type="molecule type" value="Genomic_DNA"/>
</dbReference>
<comment type="similarity">
    <text evidence="1">Belongs to the DsrF/TusC family.</text>
</comment>
<dbReference type="OrthoDB" id="9789418at2"/>
<organism evidence="2 3">
    <name type="scientific">Lacimicrobium alkaliphilum</name>
    <dbReference type="NCBI Taxonomy" id="1526571"/>
    <lineage>
        <taxon>Bacteria</taxon>
        <taxon>Pseudomonadati</taxon>
        <taxon>Pseudomonadota</taxon>
        <taxon>Gammaproteobacteria</taxon>
        <taxon>Alteromonadales</taxon>
        <taxon>Alteromonadaceae</taxon>
        <taxon>Lacimicrobium</taxon>
    </lineage>
</organism>
<dbReference type="PANTHER" id="PTHR38780">
    <property type="entry name" value="PROTEIN TUSC"/>
    <property type="match status" value="1"/>
</dbReference>
<dbReference type="NCBIfam" id="NF001238">
    <property type="entry name" value="PRK00211.1"/>
    <property type="match status" value="1"/>
</dbReference>
<dbReference type="SUPFAM" id="SSF75169">
    <property type="entry name" value="DsrEFH-like"/>
    <property type="match status" value="1"/>
</dbReference>
<dbReference type="PANTHER" id="PTHR38780:SF1">
    <property type="entry name" value="PROTEIN TUSC"/>
    <property type="match status" value="1"/>
</dbReference>